<dbReference type="PANTHER" id="PTHR38733">
    <property type="entry name" value="PROTEIN MCRC"/>
    <property type="match status" value="1"/>
</dbReference>
<dbReference type="Pfam" id="PF10117">
    <property type="entry name" value="McrBC"/>
    <property type="match status" value="1"/>
</dbReference>
<reference evidence="1" key="1">
    <citation type="submission" date="2023-01" db="EMBL/GenBank/DDBJ databases">
        <title>The diversity of Class Acidimicrobiia in South China Sea sediment environments and the proposal of Iamia marina sp. nov., a novel species of the genus Iamia.</title>
        <authorList>
            <person name="He Y."/>
            <person name="Tian X."/>
        </authorList>
    </citation>
    <scope>NUCLEOTIDE SEQUENCE</scope>
    <source>
        <strain evidence="1">DSM 19957</strain>
    </source>
</reference>
<proteinExistence type="predicted"/>
<evidence type="ECO:0000313" key="1">
    <source>
        <dbReference type="EMBL" id="WCO68937.1"/>
    </source>
</evidence>
<keyword evidence="2" id="KW-1185">Reference proteome</keyword>
<dbReference type="AlphaFoldDB" id="A0AAE9Y971"/>
<sequence>MSPVVDLVKVAPGARKADGRNVDDDPPTVVVDEYKAVEVPLERDTAERIRRIVGRRLTVRPTDCPGHWRIEAGSHVGTVVAPGLRLLVRPKVRAANLFHLLGVEGAGVRFERAAFDYARSPDLLPAVGGFYQRALEATLARGLTRRYLEQEERLSAVRGRIDVAAQMRRPGLPIPIACRFDEHSADTPLNRIVREAALRLMRLPGVPSDTRRGLASMVVQLDEVGAFRESDRARPITLTRLDEHYRHSLRLAEVVLDATSIRNDPADSSGAAASAFLVNMNTLYERFVEQGLRRALRGHLDVDGQRTINLDVDQKVRIRPDLVFRRGTRDVFVGDAKYKLADSGVGRDADYYQLLAYTTALDVAEGVLVYCHAGDAPLAGEVVVRYAGKRLWTRCISLAGAPEEVDAELDDVGAWILEKATGRSRMAGV</sequence>
<dbReference type="RefSeq" id="WP_272738451.1">
    <property type="nucleotide sequence ID" value="NZ_CP116942.1"/>
</dbReference>
<evidence type="ECO:0008006" key="3">
    <source>
        <dbReference type="Google" id="ProtNLM"/>
    </source>
</evidence>
<dbReference type="InterPro" id="IPR019292">
    <property type="entry name" value="McrC"/>
</dbReference>
<dbReference type="PANTHER" id="PTHR38733:SF1">
    <property type="entry name" value="TYPE IV METHYL-DIRECTED RESTRICTION ENZYME ECOKMCRBC"/>
    <property type="match status" value="1"/>
</dbReference>
<organism evidence="1 2">
    <name type="scientific">Iamia majanohamensis</name>
    <dbReference type="NCBI Taxonomy" id="467976"/>
    <lineage>
        <taxon>Bacteria</taxon>
        <taxon>Bacillati</taxon>
        <taxon>Actinomycetota</taxon>
        <taxon>Acidimicrobiia</taxon>
        <taxon>Acidimicrobiales</taxon>
        <taxon>Iamiaceae</taxon>
        <taxon>Iamia</taxon>
    </lineage>
</organism>
<dbReference type="KEGG" id="ima:PO878_09395"/>
<dbReference type="Proteomes" id="UP001216390">
    <property type="component" value="Chromosome"/>
</dbReference>
<name>A0AAE9Y971_9ACTN</name>
<protein>
    <recommendedName>
        <fullName evidence="3">5-methylcytosine-specific restriction enzyme subunit McrC</fullName>
    </recommendedName>
</protein>
<evidence type="ECO:0000313" key="2">
    <source>
        <dbReference type="Proteomes" id="UP001216390"/>
    </source>
</evidence>
<dbReference type="Gene3D" id="3.90.320.10">
    <property type="match status" value="1"/>
</dbReference>
<accession>A0AAE9Y971</accession>
<dbReference type="EMBL" id="CP116942">
    <property type="protein sequence ID" value="WCO68937.1"/>
    <property type="molecule type" value="Genomic_DNA"/>
</dbReference>
<dbReference type="InterPro" id="IPR011604">
    <property type="entry name" value="PDDEXK-like_dom_sf"/>
</dbReference>
<gene>
    <name evidence="1" type="ORF">PO878_09395</name>
</gene>